<gene>
    <name evidence="2" type="ORF">KSP39_PZI006940</name>
</gene>
<protein>
    <submittedName>
        <fullName evidence="2">Uncharacterized protein</fullName>
    </submittedName>
</protein>
<name>A0AAP0BP86_9ASPA</name>
<comment type="caution">
    <text evidence="2">The sequence shown here is derived from an EMBL/GenBank/DDBJ whole genome shotgun (WGS) entry which is preliminary data.</text>
</comment>
<feature type="region of interest" description="Disordered" evidence="1">
    <location>
        <begin position="1"/>
        <end position="39"/>
    </location>
</feature>
<keyword evidence="3" id="KW-1185">Reference proteome</keyword>
<feature type="compositionally biased region" description="Basic and acidic residues" evidence="1">
    <location>
        <begin position="84"/>
        <end position="97"/>
    </location>
</feature>
<reference evidence="2 3" key="1">
    <citation type="journal article" date="2022" name="Nat. Plants">
        <title>Genomes of leafy and leafless Platanthera orchids illuminate the evolution of mycoheterotrophy.</title>
        <authorList>
            <person name="Li M.H."/>
            <person name="Liu K.W."/>
            <person name="Li Z."/>
            <person name="Lu H.C."/>
            <person name="Ye Q.L."/>
            <person name="Zhang D."/>
            <person name="Wang J.Y."/>
            <person name="Li Y.F."/>
            <person name="Zhong Z.M."/>
            <person name="Liu X."/>
            <person name="Yu X."/>
            <person name="Liu D.K."/>
            <person name="Tu X.D."/>
            <person name="Liu B."/>
            <person name="Hao Y."/>
            <person name="Liao X.Y."/>
            <person name="Jiang Y.T."/>
            <person name="Sun W.H."/>
            <person name="Chen J."/>
            <person name="Chen Y.Q."/>
            <person name="Ai Y."/>
            <person name="Zhai J.W."/>
            <person name="Wu S.S."/>
            <person name="Zhou Z."/>
            <person name="Hsiao Y.Y."/>
            <person name="Wu W.L."/>
            <person name="Chen Y.Y."/>
            <person name="Lin Y.F."/>
            <person name="Hsu J.L."/>
            <person name="Li C.Y."/>
            <person name="Wang Z.W."/>
            <person name="Zhao X."/>
            <person name="Zhong W.Y."/>
            <person name="Ma X.K."/>
            <person name="Ma L."/>
            <person name="Huang J."/>
            <person name="Chen G.Z."/>
            <person name="Huang M.Z."/>
            <person name="Huang L."/>
            <person name="Peng D.H."/>
            <person name="Luo Y.B."/>
            <person name="Zou S.Q."/>
            <person name="Chen S.P."/>
            <person name="Lan S."/>
            <person name="Tsai W.C."/>
            <person name="Van de Peer Y."/>
            <person name="Liu Z.J."/>
        </authorList>
    </citation>
    <scope>NUCLEOTIDE SEQUENCE [LARGE SCALE GENOMIC DNA]</scope>
    <source>
        <strain evidence="2">Lor287</strain>
    </source>
</reference>
<evidence type="ECO:0000313" key="2">
    <source>
        <dbReference type="EMBL" id="KAK8946343.1"/>
    </source>
</evidence>
<sequence length="106" mass="10794">MSPGVDANSGANPSSDAQTTPFFCPNTSPCSSTKANADARSVVNVDSNTKTMAASAAAGLEREELAVINSWALALKDPRVNVECGGGKEENKEDNHCHPAGSSSAA</sequence>
<proteinExistence type="predicted"/>
<dbReference type="EMBL" id="JBBWWQ010000005">
    <property type="protein sequence ID" value="KAK8946343.1"/>
    <property type="molecule type" value="Genomic_DNA"/>
</dbReference>
<organism evidence="2 3">
    <name type="scientific">Platanthera zijinensis</name>
    <dbReference type="NCBI Taxonomy" id="2320716"/>
    <lineage>
        <taxon>Eukaryota</taxon>
        <taxon>Viridiplantae</taxon>
        <taxon>Streptophyta</taxon>
        <taxon>Embryophyta</taxon>
        <taxon>Tracheophyta</taxon>
        <taxon>Spermatophyta</taxon>
        <taxon>Magnoliopsida</taxon>
        <taxon>Liliopsida</taxon>
        <taxon>Asparagales</taxon>
        <taxon>Orchidaceae</taxon>
        <taxon>Orchidoideae</taxon>
        <taxon>Orchideae</taxon>
        <taxon>Orchidinae</taxon>
        <taxon>Platanthera</taxon>
    </lineage>
</organism>
<feature type="region of interest" description="Disordered" evidence="1">
    <location>
        <begin position="84"/>
        <end position="106"/>
    </location>
</feature>
<evidence type="ECO:0000313" key="3">
    <source>
        <dbReference type="Proteomes" id="UP001418222"/>
    </source>
</evidence>
<feature type="compositionally biased region" description="Polar residues" evidence="1">
    <location>
        <begin position="9"/>
        <end position="35"/>
    </location>
</feature>
<evidence type="ECO:0000256" key="1">
    <source>
        <dbReference type="SAM" id="MobiDB-lite"/>
    </source>
</evidence>
<accession>A0AAP0BP86</accession>
<dbReference type="AlphaFoldDB" id="A0AAP0BP86"/>
<dbReference type="Proteomes" id="UP001418222">
    <property type="component" value="Unassembled WGS sequence"/>
</dbReference>